<dbReference type="OrthoDB" id="2933491at2"/>
<reference evidence="3 4" key="1">
    <citation type="submission" date="2016-11" db="EMBL/GenBank/DDBJ databases">
        <authorList>
            <person name="Jaros S."/>
            <person name="Januszkiewicz K."/>
            <person name="Wedrychowicz H."/>
        </authorList>
    </citation>
    <scope>NUCLEOTIDE SEQUENCE [LARGE SCALE GENOMIC DNA]</scope>
    <source>
        <strain evidence="3 4">DSM 8605</strain>
    </source>
</reference>
<dbReference type="InterPro" id="IPR036365">
    <property type="entry name" value="PGBD-like_sf"/>
</dbReference>
<dbReference type="Gene3D" id="1.10.101.10">
    <property type="entry name" value="PGBD-like superfamily/PGBD"/>
    <property type="match status" value="1"/>
</dbReference>
<dbReference type="RefSeq" id="WP_073339906.1">
    <property type="nucleotide sequence ID" value="NZ_FQXM01000025.1"/>
</dbReference>
<dbReference type="Pfam" id="PF01471">
    <property type="entry name" value="PG_binding_1"/>
    <property type="match status" value="1"/>
</dbReference>
<dbReference type="InterPro" id="IPR036366">
    <property type="entry name" value="PGBDSf"/>
</dbReference>
<evidence type="ECO:0000256" key="1">
    <source>
        <dbReference type="SAM" id="MobiDB-lite"/>
    </source>
</evidence>
<keyword evidence="4" id="KW-1185">Reference proteome</keyword>
<organism evidence="3 4">
    <name type="scientific">Clostridium grantii DSM 8605</name>
    <dbReference type="NCBI Taxonomy" id="1121316"/>
    <lineage>
        <taxon>Bacteria</taxon>
        <taxon>Bacillati</taxon>
        <taxon>Bacillota</taxon>
        <taxon>Clostridia</taxon>
        <taxon>Eubacteriales</taxon>
        <taxon>Clostridiaceae</taxon>
        <taxon>Clostridium</taxon>
    </lineage>
</organism>
<evidence type="ECO:0000313" key="3">
    <source>
        <dbReference type="EMBL" id="SHH95988.1"/>
    </source>
</evidence>
<dbReference type="AlphaFoldDB" id="A0A1M5X8S8"/>
<dbReference type="SUPFAM" id="SSF47090">
    <property type="entry name" value="PGBD-like"/>
    <property type="match status" value="1"/>
</dbReference>
<feature type="region of interest" description="Disordered" evidence="1">
    <location>
        <begin position="39"/>
        <end position="60"/>
    </location>
</feature>
<evidence type="ECO:0000259" key="2">
    <source>
        <dbReference type="Pfam" id="PF01471"/>
    </source>
</evidence>
<name>A0A1M5X8S8_9CLOT</name>
<feature type="domain" description="Peptidoglycan binding-like" evidence="2">
    <location>
        <begin position="342"/>
        <end position="401"/>
    </location>
</feature>
<gene>
    <name evidence="3" type="ORF">SAMN02745207_03431</name>
</gene>
<dbReference type="Proteomes" id="UP000184447">
    <property type="component" value="Unassembled WGS sequence"/>
</dbReference>
<dbReference type="EMBL" id="FQXM01000025">
    <property type="protein sequence ID" value="SHH95988.1"/>
    <property type="molecule type" value="Genomic_DNA"/>
</dbReference>
<evidence type="ECO:0000313" key="4">
    <source>
        <dbReference type="Proteomes" id="UP000184447"/>
    </source>
</evidence>
<dbReference type="STRING" id="1121316.SAMN02745207_03431"/>
<protein>
    <submittedName>
        <fullName evidence="3">Putative peptidoglycan binding domain-containing protein</fullName>
    </submittedName>
</protein>
<accession>A0A1M5X8S8</accession>
<sequence>MAKGRLQIKALKGESYVPIEGAKITIIQDKVDSGKIEKTTISNSSGATEELELNTPPLENSQNPSDLLPYGFCDIRVEASNFVPLIIKGCQLYPDTLAVQECKLIASTARNNGTREVKETEIVNIQPNTLVGKYPPKIPEDPNKILPPPTGGVVLPEPVVPGLIVVHAGSPEDPSAPNYTIPFKDYIKNVASCEIFATWPETTIRANVYCILSFTLNRIYTEWYRGKGKVYDITSSTAYDHAFSYGRNIYSNISRIVDDIFSTYLQRPGRKQPLLTQYCDGQKVQCPGWLTQWGSKYLGDEGKVPYEILTNFYGPNLEFKTAKKVEGIPMSYPGYILKLGSSGEPVRTIQKYLNRIAVDYPAIPKQIVDGVYGQKTKDAVNTFQGIFYLPTTGVVNYPTWYSISDIYVAVTKIAELQSRSSRQIVQTRKVISKGVFVPPTPYIDFFTPSIYYPKN</sequence>
<proteinExistence type="predicted"/>
<dbReference type="InterPro" id="IPR002477">
    <property type="entry name" value="Peptidoglycan-bd-like"/>
</dbReference>